<evidence type="ECO:0000313" key="3">
    <source>
        <dbReference type="EMBL" id="GMT04677.1"/>
    </source>
</evidence>
<feature type="chain" id="PRO_5043977836" description="Fungal lipase-type domain-containing protein" evidence="1">
    <location>
        <begin position="23"/>
        <end position="334"/>
    </location>
</feature>
<comment type="caution">
    <text evidence="3">The sequence shown here is derived from an EMBL/GenBank/DDBJ whole genome shotgun (WGS) entry which is preliminary data.</text>
</comment>
<dbReference type="InterPro" id="IPR002921">
    <property type="entry name" value="Fungal_lipase-type"/>
</dbReference>
<gene>
    <name evidence="3" type="ORF">PENTCL1PPCAC_26851</name>
</gene>
<dbReference type="Proteomes" id="UP001432027">
    <property type="component" value="Unassembled WGS sequence"/>
</dbReference>
<feature type="signal peptide" evidence="1">
    <location>
        <begin position="1"/>
        <end position="22"/>
    </location>
</feature>
<accession>A0AAV5UEC3</accession>
<evidence type="ECO:0000256" key="1">
    <source>
        <dbReference type="SAM" id="SignalP"/>
    </source>
</evidence>
<keyword evidence="4" id="KW-1185">Reference proteome</keyword>
<reference evidence="3" key="1">
    <citation type="submission" date="2023-10" db="EMBL/GenBank/DDBJ databases">
        <title>Genome assembly of Pristionchus species.</title>
        <authorList>
            <person name="Yoshida K."/>
            <person name="Sommer R.J."/>
        </authorList>
    </citation>
    <scope>NUCLEOTIDE SEQUENCE</scope>
    <source>
        <strain evidence="3">RS0144</strain>
    </source>
</reference>
<evidence type="ECO:0000313" key="4">
    <source>
        <dbReference type="Proteomes" id="UP001432027"/>
    </source>
</evidence>
<feature type="domain" description="Fungal lipase-type" evidence="2">
    <location>
        <begin position="91"/>
        <end position="225"/>
    </location>
</feature>
<dbReference type="AlphaFoldDB" id="A0AAV5UEC3"/>
<feature type="non-terminal residue" evidence="3">
    <location>
        <position position="1"/>
    </location>
</feature>
<organism evidence="3 4">
    <name type="scientific">Pristionchus entomophagus</name>
    <dbReference type="NCBI Taxonomy" id="358040"/>
    <lineage>
        <taxon>Eukaryota</taxon>
        <taxon>Metazoa</taxon>
        <taxon>Ecdysozoa</taxon>
        <taxon>Nematoda</taxon>
        <taxon>Chromadorea</taxon>
        <taxon>Rhabditida</taxon>
        <taxon>Rhabditina</taxon>
        <taxon>Diplogasteromorpha</taxon>
        <taxon>Diplogasteroidea</taxon>
        <taxon>Neodiplogasteridae</taxon>
        <taxon>Pristionchus</taxon>
    </lineage>
</organism>
<name>A0AAV5UEC3_9BILA</name>
<dbReference type="CDD" id="cd00519">
    <property type="entry name" value="Lipase_3"/>
    <property type="match status" value="1"/>
</dbReference>
<dbReference type="Pfam" id="PF01764">
    <property type="entry name" value="Lipase_3"/>
    <property type="match status" value="1"/>
</dbReference>
<dbReference type="SUPFAM" id="SSF53474">
    <property type="entry name" value="alpha/beta-Hydrolases"/>
    <property type="match status" value="1"/>
</dbReference>
<sequence>SFGFRMLLASLIILFSIPGSRSMSILYTHKRGRETLNIAAAAYSDNPIRCLQYTFPNSHYKILSSVEVPCDSRNHTCAMFTAISVAEKKIVVSFRGTTTNEQLVVEGLESLENGVDWYGVGQVNRYFYEATEILWKYLERHLEQPSSSHFRVLFTGHSLGGAMATLAAMKTHVKKLRPKYLISLITYGEPRVGNRVFAHNTQAALADSWRVVHRADMVPHLPPCKDLGAGCDPMDFRRPYHHGIEIWYPDDMAGTTAFTACTDSLDSPHCSNSLSPHYNWEDHRWYYGVYVFYHGQRDYCEIPFPEKDQQGAKKASSSLSLPLLPLILFISLIR</sequence>
<evidence type="ECO:0000259" key="2">
    <source>
        <dbReference type="Pfam" id="PF01764"/>
    </source>
</evidence>
<proteinExistence type="predicted"/>
<dbReference type="EMBL" id="BTSX01000006">
    <property type="protein sequence ID" value="GMT04677.1"/>
    <property type="molecule type" value="Genomic_DNA"/>
</dbReference>
<keyword evidence="1" id="KW-0732">Signal</keyword>
<dbReference type="GO" id="GO:0006629">
    <property type="term" value="P:lipid metabolic process"/>
    <property type="evidence" value="ECO:0007669"/>
    <property type="project" value="InterPro"/>
</dbReference>
<dbReference type="PANTHER" id="PTHR45908">
    <property type="entry name" value="PROTEIN CBG11750-RELATED"/>
    <property type="match status" value="1"/>
</dbReference>
<dbReference type="Gene3D" id="3.40.50.1820">
    <property type="entry name" value="alpha/beta hydrolase"/>
    <property type="match status" value="1"/>
</dbReference>
<dbReference type="InterPro" id="IPR029058">
    <property type="entry name" value="AB_hydrolase_fold"/>
</dbReference>
<dbReference type="PANTHER" id="PTHR45908:SF5">
    <property type="entry name" value="FUNGAL LIPASE-LIKE DOMAIN-CONTAINING PROTEIN"/>
    <property type="match status" value="1"/>
</dbReference>
<protein>
    <recommendedName>
        <fullName evidence="2">Fungal lipase-type domain-containing protein</fullName>
    </recommendedName>
</protein>